<evidence type="ECO:0000313" key="1">
    <source>
        <dbReference type="EMBL" id="QFQ98262.1"/>
    </source>
</evidence>
<accession>A0A5P8K641</accession>
<protein>
    <submittedName>
        <fullName evidence="1">Uncharacterized protein</fullName>
    </submittedName>
</protein>
<dbReference type="KEGG" id="sphv:F9278_20990"/>
<dbReference type="AlphaFoldDB" id="A0A5P8K641"/>
<sequence length="81" mass="7598">MPTHGAGSGGGSGGVGSGSGLGGKIGGCLGQLGCAVVFIAVIAGIGSSCASDSDSDPEQGDVCYDVGEEVTNSAGETFICR</sequence>
<reference evidence="1 2" key="1">
    <citation type="submission" date="2019-10" db="EMBL/GenBank/DDBJ databases">
        <title>Streptomyces sp. strain GY16 isolated from leaves of Broussonetia papyrifera.</title>
        <authorList>
            <person name="Mo P."/>
        </authorList>
    </citation>
    <scope>NUCLEOTIDE SEQUENCE [LARGE SCALE GENOMIC DNA]</scope>
    <source>
        <strain evidence="1 2">GY16</strain>
    </source>
</reference>
<gene>
    <name evidence="1" type="ORF">F9278_20990</name>
</gene>
<evidence type="ECO:0000313" key="2">
    <source>
        <dbReference type="Proteomes" id="UP000327294"/>
    </source>
</evidence>
<proteinExistence type="predicted"/>
<keyword evidence="2" id="KW-1185">Reference proteome</keyword>
<organism evidence="1 2">
    <name type="scientific">Streptomyces phaeolivaceus</name>
    <dbReference type="NCBI Taxonomy" id="2653200"/>
    <lineage>
        <taxon>Bacteria</taxon>
        <taxon>Bacillati</taxon>
        <taxon>Actinomycetota</taxon>
        <taxon>Actinomycetes</taxon>
        <taxon>Kitasatosporales</taxon>
        <taxon>Streptomycetaceae</taxon>
        <taxon>Streptomyces</taxon>
    </lineage>
</organism>
<dbReference type="Proteomes" id="UP000327294">
    <property type="component" value="Chromosome"/>
</dbReference>
<name>A0A5P8K641_9ACTN</name>
<dbReference type="RefSeq" id="WP_152169731.1">
    <property type="nucleotide sequence ID" value="NZ_CP045096.1"/>
</dbReference>
<dbReference type="EMBL" id="CP045096">
    <property type="protein sequence ID" value="QFQ98262.1"/>
    <property type="molecule type" value="Genomic_DNA"/>
</dbReference>